<feature type="domain" description="Leucine-rich repeat-containing N-terminal plant-type" evidence="13">
    <location>
        <begin position="38"/>
        <end position="78"/>
    </location>
</feature>
<evidence type="ECO:0000256" key="9">
    <source>
        <dbReference type="ARBA" id="ARBA00023136"/>
    </source>
</evidence>
<evidence type="ECO:0000313" key="14">
    <source>
        <dbReference type="EMBL" id="PSR98805.1"/>
    </source>
</evidence>
<dbReference type="InterPro" id="IPR032675">
    <property type="entry name" value="LRR_dom_sf"/>
</dbReference>
<comment type="caution">
    <text evidence="14">The sequence shown here is derived from an EMBL/GenBank/DDBJ whole genome shotgun (WGS) entry which is preliminary data.</text>
</comment>
<name>A0A2R6PYK2_ACTCC</name>
<keyword evidence="7" id="KW-0677">Repeat</keyword>
<keyword evidence="6 12" id="KW-0732">Signal</keyword>
<reference evidence="14 15" key="1">
    <citation type="submission" date="2017-07" db="EMBL/GenBank/DDBJ databases">
        <title>An improved, manually edited Actinidia chinensis var. chinensis (kiwifruit) genome highlights the challenges associated with draft genomes and gene prediction in plants.</title>
        <authorList>
            <person name="Pilkington S."/>
            <person name="Crowhurst R."/>
            <person name="Hilario E."/>
            <person name="Nardozza S."/>
            <person name="Fraser L."/>
            <person name="Peng Y."/>
            <person name="Gunaseelan K."/>
            <person name="Simpson R."/>
            <person name="Tahir J."/>
            <person name="Deroles S."/>
            <person name="Templeton K."/>
            <person name="Luo Z."/>
            <person name="Davy M."/>
            <person name="Cheng C."/>
            <person name="Mcneilage M."/>
            <person name="Scaglione D."/>
            <person name="Liu Y."/>
            <person name="Zhang Q."/>
            <person name="Datson P."/>
            <person name="De Silva N."/>
            <person name="Gardiner S."/>
            <person name="Bassett H."/>
            <person name="Chagne D."/>
            <person name="Mccallum J."/>
            <person name="Dzierzon H."/>
            <person name="Deng C."/>
            <person name="Wang Y.-Y."/>
            <person name="Barron N."/>
            <person name="Manako K."/>
            <person name="Bowen J."/>
            <person name="Foster T."/>
            <person name="Erridge Z."/>
            <person name="Tiffin H."/>
            <person name="Waite C."/>
            <person name="Davies K."/>
            <person name="Grierson E."/>
            <person name="Laing W."/>
            <person name="Kirk R."/>
            <person name="Chen X."/>
            <person name="Wood M."/>
            <person name="Montefiori M."/>
            <person name="Brummell D."/>
            <person name="Schwinn K."/>
            <person name="Catanach A."/>
            <person name="Fullerton C."/>
            <person name="Li D."/>
            <person name="Meiyalaghan S."/>
            <person name="Nieuwenhuizen N."/>
            <person name="Read N."/>
            <person name="Prakash R."/>
            <person name="Hunter D."/>
            <person name="Zhang H."/>
            <person name="Mckenzie M."/>
            <person name="Knabel M."/>
            <person name="Harris A."/>
            <person name="Allan A."/>
            <person name="Chen A."/>
            <person name="Janssen B."/>
            <person name="Plunkett B."/>
            <person name="Dwamena C."/>
            <person name="Voogd C."/>
            <person name="Leif D."/>
            <person name="Lafferty D."/>
            <person name="Souleyre E."/>
            <person name="Varkonyi-Gasic E."/>
            <person name="Gambi F."/>
            <person name="Hanley J."/>
            <person name="Yao J.-L."/>
            <person name="Cheung J."/>
            <person name="David K."/>
            <person name="Warren B."/>
            <person name="Marsh K."/>
            <person name="Snowden K."/>
            <person name="Lin-Wang K."/>
            <person name="Brian L."/>
            <person name="Martinez-Sanchez M."/>
            <person name="Wang M."/>
            <person name="Ileperuma N."/>
            <person name="Macnee N."/>
            <person name="Campin R."/>
            <person name="Mcatee P."/>
            <person name="Drummond R."/>
            <person name="Espley R."/>
            <person name="Ireland H."/>
            <person name="Wu R."/>
            <person name="Atkinson R."/>
            <person name="Karunairetnam S."/>
            <person name="Bulley S."/>
            <person name="Chunkath S."/>
            <person name="Hanley Z."/>
            <person name="Storey R."/>
            <person name="Thrimawithana A."/>
            <person name="Thomson S."/>
            <person name="David C."/>
            <person name="Testolin R."/>
        </authorList>
    </citation>
    <scope>NUCLEOTIDE SEQUENCE [LARGE SCALE GENOMIC DNA]</scope>
    <source>
        <strain evidence="15">cv. Red5</strain>
        <tissue evidence="14">Young leaf</tissue>
    </source>
</reference>
<proteinExistence type="inferred from homology"/>
<protein>
    <submittedName>
        <fullName evidence="14">Receptor-like protein</fullName>
    </submittedName>
</protein>
<evidence type="ECO:0000256" key="12">
    <source>
        <dbReference type="SAM" id="SignalP"/>
    </source>
</evidence>
<sequence>MGEKCIQLLHFSVVLLVFCGNTPVLGVSLEAKIRCMEREKQALLQFKETVVDADGVLSSWGSEEDKRDCCKWRGVRCNNRTGHVTKIDLSSSYMTGKIRPSLLELQHLKYLNLDGNDFGGGNQIPVFIASFSRLQYLDLRGNSFYGPIPHQLGNLSNLRYLDLRWNQLDGGNIEWLSHLSLLRHLDLSYVNLSQSTNWAETINSLPLLKSLRLRGCQLPNVVPFNSSLSLKFLNLAGNNLSSSIYSVLFNSSNNLVDVDLSSNQLKGLIPDSFGNMISLVNLDLSWNQLEGGIPNSFSNLTHLQTLFLQYNSLTEELPEFLEGNSLQVLNLEGNKLSGAIPESIRQCSSLIKLFLGNNILNGTVTKSIGRLPKLQVLDLSSNRFTGHVPRVPSNVTLLYLSKNMFSGSISLICTSVGVQLRYLELSNNQLSGELPDCWDMFEFLSVINLANNNFSGKLPNSMGSLNNLQALQLRNNSFHGELPPSLKNCENVRFIDLGRNRFTGKIQAWIGMHLTSLDVLSLRSNNFYGGIPENICHLNHIQVLDFSQNDLFGELPKCFNNFSSLVQKDGSKAPYRLWYKEYNSLYTIGHVYKGNALVQWKGEEREYTNTLPQLKIIDLSSNNFHGKIPKQVATLAQLVSLNLSRNNLTGQIIQEIGQMKMLESLDLSGNRFSSEIPTSLARLNYLSMLDLSNNNLSGKIPSSTQLQSFNASTYSGNPQLCGLPLPNKCPGEEIVVKPHSNDTRSQEEEEEEEDRFITPWFYISMGFGFTVGFVVVFGTILFSSSSRHTYFQFLDGIHNWLYVTTALNIARLHRRL</sequence>
<dbReference type="InterPro" id="IPR013210">
    <property type="entry name" value="LRR_N_plant-typ"/>
</dbReference>
<dbReference type="Gramene" id="PSR98805">
    <property type="protein sequence ID" value="PSR98805"/>
    <property type="gene ID" value="CEY00_Acc25330"/>
</dbReference>
<evidence type="ECO:0000259" key="13">
    <source>
        <dbReference type="Pfam" id="PF08263"/>
    </source>
</evidence>
<dbReference type="SUPFAM" id="SSF52058">
    <property type="entry name" value="L domain-like"/>
    <property type="match status" value="2"/>
</dbReference>
<keyword evidence="3" id="KW-1003">Cell membrane</keyword>
<organism evidence="14 15">
    <name type="scientific">Actinidia chinensis var. chinensis</name>
    <name type="common">Chinese soft-hair kiwi</name>
    <dbReference type="NCBI Taxonomy" id="1590841"/>
    <lineage>
        <taxon>Eukaryota</taxon>
        <taxon>Viridiplantae</taxon>
        <taxon>Streptophyta</taxon>
        <taxon>Embryophyta</taxon>
        <taxon>Tracheophyta</taxon>
        <taxon>Spermatophyta</taxon>
        <taxon>Magnoliopsida</taxon>
        <taxon>eudicotyledons</taxon>
        <taxon>Gunneridae</taxon>
        <taxon>Pentapetalae</taxon>
        <taxon>asterids</taxon>
        <taxon>Ericales</taxon>
        <taxon>Actinidiaceae</taxon>
        <taxon>Actinidia</taxon>
    </lineage>
</organism>
<evidence type="ECO:0000256" key="7">
    <source>
        <dbReference type="ARBA" id="ARBA00022737"/>
    </source>
</evidence>
<dbReference type="FunFam" id="3.80.10.10:FF:000275">
    <property type="entry name" value="Leucine-rich repeat receptor-like protein kinase"/>
    <property type="match status" value="1"/>
</dbReference>
<evidence type="ECO:0000256" key="5">
    <source>
        <dbReference type="ARBA" id="ARBA00022692"/>
    </source>
</evidence>
<dbReference type="Pfam" id="PF00560">
    <property type="entry name" value="LRR_1"/>
    <property type="match status" value="8"/>
</dbReference>
<dbReference type="STRING" id="1590841.A0A2R6PYK2"/>
<dbReference type="GO" id="GO:0005886">
    <property type="term" value="C:plasma membrane"/>
    <property type="evidence" value="ECO:0007669"/>
    <property type="project" value="UniProtKB-SubCell"/>
</dbReference>
<evidence type="ECO:0000256" key="1">
    <source>
        <dbReference type="ARBA" id="ARBA00004251"/>
    </source>
</evidence>
<evidence type="ECO:0000256" key="4">
    <source>
        <dbReference type="ARBA" id="ARBA00022614"/>
    </source>
</evidence>
<dbReference type="PANTHER" id="PTHR48063:SF103">
    <property type="entry name" value="LEUCINE-RICH RECEPTOR-LIKE KINASE FAMILY PROTEIN"/>
    <property type="match status" value="1"/>
</dbReference>
<dbReference type="AlphaFoldDB" id="A0A2R6PYK2"/>
<reference evidence="15" key="2">
    <citation type="journal article" date="2018" name="BMC Genomics">
        <title>A manually annotated Actinidia chinensis var. chinensis (kiwifruit) genome highlights the challenges associated with draft genomes and gene prediction in plants.</title>
        <authorList>
            <person name="Pilkington S.M."/>
            <person name="Crowhurst R."/>
            <person name="Hilario E."/>
            <person name="Nardozza S."/>
            <person name="Fraser L."/>
            <person name="Peng Y."/>
            <person name="Gunaseelan K."/>
            <person name="Simpson R."/>
            <person name="Tahir J."/>
            <person name="Deroles S.C."/>
            <person name="Templeton K."/>
            <person name="Luo Z."/>
            <person name="Davy M."/>
            <person name="Cheng C."/>
            <person name="McNeilage M."/>
            <person name="Scaglione D."/>
            <person name="Liu Y."/>
            <person name="Zhang Q."/>
            <person name="Datson P."/>
            <person name="De Silva N."/>
            <person name="Gardiner S.E."/>
            <person name="Bassett H."/>
            <person name="Chagne D."/>
            <person name="McCallum J."/>
            <person name="Dzierzon H."/>
            <person name="Deng C."/>
            <person name="Wang Y.Y."/>
            <person name="Barron L."/>
            <person name="Manako K."/>
            <person name="Bowen J."/>
            <person name="Foster T.M."/>
            <person name="Erridge Z.A."/>
            <person name="Tiffin H."/>
            <person name="Waite C.N."/>
            <person name="Davies K.M."/>
            <person name="Grierson E.P."/>
            <person name="Laing W.A."/>
            <person name="Kirk R."/>
            <person name="Chen X."/>
            <person name="Wood M."/>
            <person name="Montefiori M."/>
            <person name="Brummell D.A."/>
            <person name="Schwinn K.E."/>
            <person name="Catanach A."/>
            <person name="Fullerton C."/>
            <person name="Li D."/>
            <person name="Meiyalaghan S."/>
            <person name="Nieuwenhuizen N."/>
            <person name="Read N."/>
            <person name="Prakash R."/>
            <person name="Hunter D."/>
            <person name="Zhang H."/>
            <person name="McKenzie M."/>
            <person name="Knabel M."/>
            <person name="Harris A."/>
            <person name="Allan A.C."/>
            <person name="Gleave A."/>
            <person name="Chen A."/>
            <person name="Janssen B.J."/>
            <person name="Plunkett B."/>
            <person name="Ampomah-Dwamena C."/>
            <person name="Voogd C."/>
            <person name="Leif D."/>
            <person name="Lafferty D."/>
            <person name="Souleyre E.J.F."/>
            <person name="Varkonyi-Gasic E."/>
            <person name="Gambi F."/>
            <person name="Hanley J."/>
            <person name="Yao J.L."/>
            <person name="Cheung J."/>
            <person name="David K.M."/>
            <person name="Warren B."/>
            <person name="Marsh K."/>
            <person name="Snowden K.C."/>
            <person name="Lin-Wang K."/>
            <person name="Brian L."/>
            <person name="Martinez-Sanchez M."/>
            <person name="Wang M."/>
            <person name="Ileperuma N."/>
            <person name="Macnee N."/>
            <person name="Campin R."/>
            <person name="McAtee P."/>
            <person name="Drummond R.S.M."/>
            <person name="Espley R.V."/>
            <person name="Ireland H.S."/>
            <person name="Wu R."/>
            <person name="Atkinson R.G."/>
            <person name="Karunairetnam S."/>
            <person name="Bulley S."/>
            <person name="Chunkath S."/>
            <person name="Hanley Z."/>
            <person name="Storey R."/>
            <person name="Thrimawithana A.H."/>
            <person name="Thomson S."/>
            <person name="David C."/>
            <person name="Testolin R."/>
            <person name="Huang H."/>
            <person name="Hellens R.P."/>
            <person name="Schaffer R.J."/>
        </authorList>
    </citation>
    <scope>NUCLEOTIDE SEQUENCE [LARGE SCALE GENOMIC DNA]</scope>
    <source>
        <strain evidence="15">cv. Red5</strain>
    </source>
</reference>
<dbReference type="PROSITE" id="PS51450">
    <property type="entry name" value="LRR"/>
    <property type="match status" value="1"/>
</dbReference>
<keyword evidence="9 11" id="KW-0472">Membrane</keyword>
<dbReference type="OrthoDB" id="1706571at2759"/>
<evidence type="ECO:0000256" key="10">
    <source>
        <dbReference type="ARBA" id="ARBA00023180"/>
    </source>
</evidence>
<evidence type="ECO:0000313" key="15">
    <source>
        <dbReference type="Proteomes" id="UP000241394"/>
    </source>
</evidence>
<dbReference type="Pfam" id="PF08263">
    <property type="entry name" value="LRRNT_2"/>
    <property type="match status" value="1"/>
</dbReference>
<dbReference type="Pfam" id="PF13516">
    <property type="entry name" value="LRR_6"/>
    <property type="match status" value="1"/>
</dbReference>
<feature type="chain" id="PRO_5015316749" evidence="12">
    <location>
        <begin position="27"/>
        <end position="816"/>
    </location>
</feature>
<keyword evidence="4" id="KW-0433">Leucine-rich repeat</keyword>
<dbReference type="InterPro" id="IPR003591">
    <property type="entry name" value="Leu-rich_rpt_typical-subtyp"/>
</dbReference>
<dbReference type="PRINTS" id="PR00019">
    <property type="entry name" value="LEURICHRPT"/>
</dbReference>
<dbReference type="GO" id="GO:0006952">
    <property type="term" value="P:defense response"/>
    <property type="evidence" value="ECO:0007669"/>
    <property type="project" value="UniProtKB-ARBA"/>
</dbReference>
<dbReference type="Gene3D" id="3.80.10.10">
    <property type="entry name" value="Ribonuclease Inhibitor"/>
    <property type="match status" value="4"/>
</dbReference>
<gene>
    <name evidence="14" type="ORF">CEY00_Acc25330</name>
</gene>
<keyword evidence="5 11" id="KW-0812">Transmembrane</keyword>
<dbReference type="InterPro" id="IPR001611">
    <property type="entry name" value="Leu-rich_rpt"/>
</dbReference>
<evidence type="ECO:0000256" key="11">
    <source>
        <dbReference type="SAM" id="Phobius"/>
    </source>
</evidence>
<accession>A0A2R6PYK2</accession>
<feature type="transmembrane region" description="Helical" evidence="11">
    <location>
        <begin position="760"/>
        <end position="782"/>
    </location>
</feature>
<dbReference type="InParanoid" id="A0A2R6PYK2"/>
<keyword evidence="15" id="KW-1185">Reference proteome</keyword>
<dbReference type="EMBL" id="NKQK01000022">
    <property type="protein sequence ID" value="PSR98805.1"/>
    <property type="molecule type" value="Genomic_DNA"/>
</dbReference>
<dbReference type="Pfam" id="PF13855">
    <property type="entry name" value="LRR_8"/>
    <property type="match status" value="3"/>
</dbReference>
<dbReference type="OMA" id="FYWIANT"/>
<evidence type="ECO:0000256" key="3">
    <source>
        <dbReference type="ARBA" id="ARBA00022475"/>
    </source>
</evidence>
<evidence type="ECO:0000256" key="6">
    <source>
        <dbReference type="ARBA" id="ARBA00022729"/>
    </source>
</evidence>
<dbReference type="InterPro" id="IPR046956">
    <property type="entry name" value="RLP23-like"/>
</dbReference>
<evidence type="ECO:0000256" key="2">
    <source>
        <dbReference type="ARBA" id="ARBA00009592"/>
    </source>
</evidence>
<dbReference type="GO" id="GO:0051707">
    <property type="term" value="P:response to other organism"/>
    <property type="evidence" value="ECO:0007669"/>
    <property type="project" value="UniProtKB-ARBA"/>
</dbReference>
<keyword evidence="14" id="KW-0675">Receptor</keyword>
<dbReference type="FunFam" id="3.80.10.10:FF:000095">
    <property type="entry name" value="LRR receptor-like serine/threonine-protein kinase GSO1"/>
    <property type="match status" value="2"/>
</dbReference>
<comment type="subcellular location">
    <subcellularLocation>
        <location evidence="1">Cell membrane</location>
        <topology evidence="1">Single-pass type I membrane protein</topology>
    </subcellularLocation>
</comment>
<dbReference type="FunFam" id="3.80.10.10:FF:000111">
    <property type="entry name" value="LRR receptor-like serine/threonine-protein kinase ERECTA"/>
    <property type="match status" value="1"/>
</dbReference>
<dbReference type="Proteomes" id="UP000241394">
    <property type="component" value="Chromosome LG22"/>
</dbReference>
<evidence type="ECO:0000256" key="8">
    <source>
        <dbReference type="ARBA" id="ARBA00022989"/>
    </source>
</evidence>
<feature type="signal peptide" evidence="12">
    <location>
        <begin position="1"/>
        <end position="26"/>
    </location>
</feature>
<dbReference type="PANTHER" id="PTHR48063">
    <property type="entry name" value="LRR RECEPTOR-LIKE KINASE"/>
    <property type="match status" value="1"/>
</dbReference>
<comment type="similarity">
    <text evidence="2">Belongs to the RLP family.</text>
</comment>
<keyword evidence="8 11" id="KW-1133">Transmembrane helix</keyword>
<keyword evidence="10" id="KW-0325">Glycoprotein</keyword>
<dbReference type="SMART" id="SM00369">
    <property type="entry name" value="LRR_TYP"/>
    <property type="match status" value="11"/>
</dbReference>